<keyword evidence="3" id="KW-1185">Reference proteome</keyword>
<evidence type="ECO:0000256" key="1">
    <source>
        <dbReference type="SAM" id="SignalP"/>
    </source>
</evidence>
<feature type="signal peptide" evidence="1">
    <location>
        <begin position="1"/>
        <end position="21"/>
    </location>
</feature>
<keyword evidence="1" id="KW-0732">Signal</keyword>
<protein>
    <recommendedName>
        <fullName evidence="4">Tetratricopeptide repeat protein</fullName>
    </recommendedName>
</protein>
<sequence length="366" mass="40419">MRKIVSIINTLCLIFILGACGNANQPIQRVTVTPINQSTNLATPPTHSANQDSVISDQLDVARSALIRNDFEHAVLILDTLRHDNPKNTEVDELLVNTYISWGDAILSKPDTTMTEVRQAYNRYQDAFEILDPNSDLYQKVKTKVTITGGYLGIIDRLNESESIEDLSERDRLIQSLLSEIDNIAQNMPELPNLNTNQAAILLAAGNIQIDFAKNQPSREAKKPYWEKANGYCSQAKSLEPNDSQLKNDINKCLDSANPPLPTRVPPTSIPTPLTPPKLRFMKLNEDDDPTCVSIQIVGINTAGWYFTIDGTNINPGYFSGQNARTCGLGYKQEYTFTVRNSQGASVIGGQGVTTIGGAIMFAEWK</sequence>
<dbReference type="Proteomes" id="UP001428290">
    <property type="component" value="Unassembled WGS sequence"/>
</dbReference>
<dbReference type="EMBL" id="BAABRU010000039">
    <property type="protein sequence ID" value="GAA5531263.1"/>
    <property type="molecule type" value="Genomic_DNA"/>
</dbReference>
<accession>A0ABP9X9N3</accession>
<evidence type="ECO:0000313" key="2">
    <source>
        <dbReference type="EMBL" id="GAA5531263.1"/>
    </source>
</evidence>
<name>A0ABP9X9N3_9CHLR</name>
<gene>
    <name evidence="2" type="ORF">Hgul01_05088</name>
</gene>
<reference evidence="2 3" key="1">
    <citation type="submission" date="2024-02" db="EMBL/GenBank/DDBJ databases">
        <title>Herpetosiphon gulosus NBRC 112829.</title>
        <authorList>
            <person name="Ichikawa N."/>
            <person name="Katano-Makiyama Y."/>
            <person name="Hidaka K."/>
        </authorList>
    </citation>
    <scope>NUCLEOTIDE SEQUENCE [LARGE SCALE GENOMIC DNA]</scope>
    <source>
        <strain evidence="2 3">NBRC 112829</strain>
    </source>
</reference>
<comment type="caution">
    <text evidence="2">The sequence shown here is derived from an EMBL/GenBank/DDBJ whole genome shotgun (WGS) entry which is preliminary data.</text>
</comment>
<proteinExistence type="predicted"/>
<evidence type="ECO:0000313" key="3">
    <source>
        <dbReference type="Proteomes" id="UP001428290"/>
    </source>
</evidence>
<evidence type="ECO:0008006" key="4">
    <source>
        <dbReference type="Google" id="ProtNLM"/>
    </source>
</evidence>
<organism evidence="2 3">
    <name type="scientific">Herpetosiphon gulosus</name>
    <dbReference type="NCBI Taxonomy" id="1973496"/>
    <lineage>
        <taxon>Bacteria</taxon>
        <taxon>Bacillati</taxon>
        <taxon>Chloroflexota</taxon>
        <taxon>Chloroflexia</taxon>
        <taxon>Herpetosiphonales</taxon>
        <taxon>Herpetosiphonaceae</taxon>
        <taxon>Herpetosiphon</taxon>
    </lineage>
</organism>
<dbReference type="PROSITE" id="PS51257">
    <property type="entry name" value="PROKAR_LIPOPROTEIN"/>
    <property type="match status" value="1"/>
</dbReference>
<feature type="chain" id="PRO_5047517091" description="Tetratricopeptide repeat protein" evidence="1">
    <location>
        <begin position="22"/>
        <end position="366"/>
    </location>
</feature>
<dbReference type="RefSeq" id="WP_345724834.1">
    <property type="nucleotide sequence ID" value="NZ_BAABRU010000039.1"/>
</dbReference>